<accession>A0A226DW56</accession>
<comment type="caution">
    <text evidence="2">The sequence shown here is derived from an EMBL/GenBank/DDBJ whole genome shotgun (WGS) entry which is preliminary data.</text>
</comment>
<sequence length="289" mass="32256">MGCCSSETWPKVIAIFQIIKASISLLDGAILLAFGSVIVLAPPITEVRPAGVTFIILEELILILSTNLHIGTSSRIIVKCRIWLVVQAIFVLLANSFFLAGLTFFKQDQVTNFIGVVGLVFNANCVWAMYSFIICLNQYDMETNLETTLANVVAAFQHCFVIIGASHNNSLQNDTTLPNSLPLYQTHPISRGCLAKILHIKAEIKIDLFLRFDIVPEQNTIRLKHTAKNSCLAFIILNPERPYFGETCFDVTTIPGTKLPVDPLFNLFLRYDNSENHVPRHTIFVTESL</sequence>
<feature type="transmembrane region" description="Helical" evidence="1">
    <location>
        <begin position="50"/>
        <end position="70"/>
    </location>
</feature>
<evidence type="ECO:0000313" key="2">
    <source>
        <dbReference type="EMBL" id="OXA49715.1"/>
    </source>
</evidence>
<gene>
    <name evidence="2" type="ORF">Fcan01_15831</name>
</gene>
<evidence type="ECO:0000313" key="3">
    <source>
        <dbReference type="Proteomes" id="UP000198287"/>
    </source>
</evidence>
<dbReference type="AlphaFoldDB" id="A0A226DW56"/>
<keyword evidence="1" id="KW-0472">Membrane</keyword>
<proteinExistence type="predicted"/>
<organism evidence="2 3">
    <name type="scientific">Folsomia candida</name>
    <name type="common">Springtail</name>
    <dbReference type="NCBI Taxonomy" id="158441"/>
    <lineage>
        <taxon>Eukaryota</taxon>
        <taxon>Metazoa</taxon>
        <taxon>Ecdysozoa</taxon>
        <taxon>Arthropoda</taxon>
        <taxon>Hexapoda</taxon>
        <taxon>Collembola</taxon>
        <taxon>Entomobryomorpha</taxon>
        <taxon>Isotomoidea</taxon>
        <taxon>Isotomidae</taxon>
        <taxon>Proisotominae</taxon>
        <taxon>Folsomia</taxon>
    </lineage>
</organism>
<name>A0A226DW56_FOLCA</name>
<dbReference type="Proteomes" id="UP000198287">
    <property type="component" value="Unassembled WGS sequence"/>
</dbReference>
<dbReference type="EMBL" id="LNIX01000010">
    <property type="protein sequence ID" value="OXA49715.1"/>
    <property type="molecule type" value="Genomic_DNA"/>
</dbReference>
<evidence type="ECO:0000256" key="1">
    <source>
        <dbReference type="SAM" id="Phobius"/>
    </source>
</evidence>
<keyword evidence="3" id="KW-1185">Reference proteome</keyword>
<protein>
    <submittedName>
        <fullName evidence="2">Uncharacterized protein</fullName>
    </submittedName>
</protein>
<keyword evidence="1" id="KW-1133">Transmembrane helix</keyword>
<feature type="transmembrane region" description="Helical" evidence="1">
    <location>
        <begin position="111"/>
        <end position="136"/>
    </location>
</feature>
<keyword evidence="1" id="KW-0812">Transmembrane</keyword>
<reference evidence="2 3" key="1">
    <citation type="submission" date="2015-12" db="EMBL/GenBank/DDBJ databases">
        <title>The genome of Folsomia candida.</title>
        <authorList>
            <person name="Faddeeva A."/>
            <person name="Derks M.F."/>
            <person name="Anvar Y."/>
            <person name="Smit S."/>
            <person name="Van Straalen N."/>
            <person name="Roelofs D."/>
        </authorList>
    </citation>
    <scope>NUCLEOTIDE SEQUENCE [LARGE SCALE GENOMIC DNA]</scope>
    <source>
        <strain evidence="2 3">VU population</strain>
        <tissue evidence="2">Whole body</tissue>
    </source>
</reference>
<feature type="transmembrane region" description="Helical" evidence="1">
    <location>
        <begin position="25"/>
        <end position="44"/>
    </location>
</feature>
<feature type="transmembrane region" description="Helical" evidence="1">
    <location>
        <begin position="82"/>
        <end position="105"/>
    </location>
</feature>